<dbReference type="PANTHER" id="PTHR33741">
    <property type="entry name" value="TRANSMEMBRANE PROTEIN DDB_G0269096-RELATED"/>
    <property type="match status" value="1"/>
</dbReference>
<feature type="transmembrane region" description="Helical" evidence="2">
    <location>
        <begin position="184"/>
        <end position="206"/>
    </location>
</feature>
<proteinExistence type="predicted"/>
<dbReference type="PANTHER" id="PTHR33741:SF5">
    <property type="entry name" value="TRANSMEMBRANE PROTEIN DDB_G0269096-RELATED"/>
    <property type="match status" value="1"/>
</dbReference>
<reference evidence="4" key="1">
    <citation type="journal article" date="2023" name="Mol. Phylogenet. Evol.">
        <title>Genome-scale phylogeny and comparative genomics of the fungal order Sordariales.</title>
        <authorList>
            <person name="Hensen N."/>
            <person name="Bonometti L."/>
            <person name="Westerberg I."/>
            <person name="Brannstrom I.O."/>
            <person name="Guillou S."/>
            <person name="Cros-Aarteil S."/>
            <person name="Calhoun S."/>
            <person name="Haridas S."/>
            <person name="Kuo A."/>
            <person name="Mondo S."/>
            <person name="Pangilinan J."/>
            <person name="Riley R."/>
            <person name="LaButti K."/>
            <person name="Andreopoulos B."/>
            <person name="Lipzen A."/>
            <person name="Chen C."/>
            <person name="Yan M."/>
            <person name="Daum C."/>
            <person name="Ng V."/>
            <person name="Clum A."/>
            <person name="Steindorff A."/>
            <person name="Ohm R.A."/>
            <person name="Martin F."/>
            <person name="Silar P."/>
            <person name="Natvig D.O."/>
            <person name="Lalanne C."/>
            <person name="Gautier V."/>
            <person name="Ament-Velasquez S.L."/>
            <person name="Kruys A."/>
            <person name="Hutchinson M.I."/>
            <person name="Powell A.J."/>
            <person name="Barry K."/>
            <person name="Miller A.N."/>
            <person name="Grigoriev I.V."/>
            <person name="Debuchy R."/>
            <person name="Gladieux P."/>
            <person name="Hiltunen Thoren M."/>
            <person name="Johannesson H."/>
        </authorList>
    </citation>
    <scope>NUCLEOTIDE SEQUENCE</scope>
    <source>
        <strain evidence="4">CBS 508.74</strain>
    </source>
</reference>
<protein>
    <recommendedName>
        <fullName evidence="3">HPP transmembrane region domain-containing protein</fullName>
    </recommendedName>
</protein>
<keyword evidence="2" id="KW-0472">Membrane</keyword>
<gene>
    <name evidence="4" type="ORF">N656DRAFT_793058</name>
</gene>
<keyword evidence="2" id="KW-1133">Transmembrane helix</keyword>
<feature type="transmembrane region" description="Helical" evidence="2">
    <location>
        <begin position="87"/>
        <end position="105"/>
    </location>
</feature>
<keyword evidence="2" id="KW-0812">Transmembrane</keyword>
<feature type="compositionally biased region" description="Basic and acidic residues" evidence="1">
    <location>
        <begin position="264"/>
        <end position="274"/>
    </location>
</feature>
<comment type="caution">
    <text evidence="4">The sequence shown here is derived from an EMBL/GenBank/DDBJ whole genome shotgun (WGS) entry which is preliminary data.</text>
</comment>
<dbReference type="GeneID" id="89941263"/>
<keyword evidence="5" id="KW-1185">Reference proteome</keyword>
<reference evidence="4" key="2">
    <citation type="submission" date="2023-05" db="EMBL/GenBank/DDBJ databases">
        <authorList>
            <consortium name="Lawrence Berkeley National Laboratory"/>
            <person name="Steindorff A."/>
            <person name="Hensen N."/>
            <person name="Bonometti L."/>
            <person name="Westerberg I."/>
            <person name="Brannstrom I.O."/>
            <person name="Guillou S."/>
            <person name="Cros-Aarteil S."/>
            <person name="Calhoun S."/>
            <person name="Haridas S."/>
            <person name="Kuo A."/>
            <person name="Mondo S."/>
            <person name="Pangilinan J."/>
            <person name="Riley R."/>
            <person name="Labutti K."/>
            <person name="Andreopoulos B."/>
            <person name="Lipzen A."/>
            <person name="Chen C."/>
            <person name="Yanf M."/>
            <person name="Daum C."/>
            <person name="Ng V."/>
            <person name="Clum A."/>
            <person name="Ohm R."/>
            <person name="Martin F."/>
            <person name="Silar P."/>
            <person name="Natvig D."/>
            <person name="Lalanne C."/>
            <person name="Gautier V."/>
            <person name="Ament-Velasquez S.L."/>
            <person name="Kruys A."/>
            <person name="Hutchinson M.I."/>
            <person name="Powell A.J."/>
            <person name="Barry K."/>
            <person name="Miller A.N."/>
            <person name="Grigoriev I.V."/>
            <person name="Debuchy R."/>
            <person name="Gladieux P."/>
            <person name="Thoren M.H."/>
            <person name="Johannesson H."/>
        </authorList>
    </citation>
    <scope>NUCLEOTIDE SEQUENCE</scope>
    <source>
        <strain evidence="4">CBS 508.74</strain>
    </source>
</reference>
<feature type="transmembrane region" description="Helical" evidence="2">
    <location>
        <begin position="142"/>
        <end position="164"/>
    </location>
</feature>
<evidence type="ECO:0000256" key="1">
    <source>
        <dbReference type="SAM" id="MobiDB-lite"/>
    </source>
</evidence>
<evidence type="ECO:0000259" key="3">
    <source>
        <dbReference type="Pfam" id="PF04982"/>
    </source>
</evidence>
<dbReference type="Pfam" id="PF04982">
    <property type="entry name" value="TM_HPP"/>
    <property type="match status" value="1"/>
</dbReference>
<evidence type="ECO:0000313" key="5">
    <source>
        <dbReference type="Proteomes" id="UP001302812"/>
    </source>
</evidence>
<feature type="domain" description="HPP transmembrane region" evidence="3">
    <location>
        <begin position="53"/>
        <end position="214"/>
    </location>
</feature>
<dbReference type="EMBL" id="MU853370">
    <property type="protein sequence ID" value="KAK4107731.1"/>
    <property type="molecule type" value="Genomic_DNA"/>
</dbReference>
<feature type="transmembrane region" description="Helical" evidence="2">
    <location>
        <begin position="55"/>
        <end position="75"/>
    </location>
</feature>
<dbReference type="InterPro" id="IPR007065">
    <property type="entry name" value="HPP"/>
</dbReference>
<dbReference type="InterPro" id="IPR058581">
    <property type="entry name" value="TM_HPP"/>
</dbReference>
<dbReference type="Proteomes" id="UP001302812">
    <property type="component" value="Unassembled WGS sequence"/>
</dbReference>
<feature type="compositionally biased region" description="Low complexity" evidence="1">
    <location>
        <begin position="253"/>
        <end position="263"/>
    </location>
</feature>
<evidence type="ECO:0000256" key="2">
    <source>
        <dbReference type="SAM" id="Phobius"/>
    </source>
</evidence>
<dbReference type="AlphaFoldDB" id="A0AAN6QHX4"/>
<accession>A0AAN6QHX4</accession>
<evidence type="ECO:0000313" key="4">
    <source>
        <dbReference type="EMBL" id="KAK4107731.1"/>
    </source>
</evidence>
<feature type="region of interest" description="Disordered" evidence="1">
    <location>
        <begin position="228"/>
        <end position="288"/>
    </location>
</feature>
<sequence length="328" mass="34869">MTPTPPRRGPSQWHFDIDSYLNPVCPASILPRLPHPVAHFLGYRTHHPPKPLGNVAVIFWAFIGVFSSLTIIGAVSQQIPAFKTLGVPAVIGSFGAAAVLDFYAIESPLAQPRNAVLGQVISAVTGVAIAKLFALSPRFETVRWLGAALACASATALMALTGTAHPPAGATALLAVLDDDITRLGWFVLLPLLLGCGLMLSVALLVNNVQRRFPFYWWSPQETGGFWKGRRRKGEVGGGGEKPRHGGKGQEVSSGASTASTAGESERDVEAANREDEDSGAELTRTNTKVEVGGDGAIVITRGRVLIPEGLSLRPEEILSLETLSERL</sequence>
<dbReference type="RefSeq" id="XP_064665301.1">
    <property type="nucleotide sequence ID" value="XM_064817138.1"/>
</dbReference>
<organism evidence="4 5">
    <name type="scientific">Canariomyces notabilis</name>
    <dbReference type="NCBI Taxonomy" id="2074819"/>
    <lineage>
        <taxon>Eukaryota</taxon>
        <taxon>Fungi</taxon>
        <taxon>Dikarya</taxon>
        <taxon>Ascomycota</taxon>
        <taxon>Pezizomycotina</taxon>
        <taxon>Sordariomycetes</taxon>
        <taxon>Sordariomycetidae</taxon>
        <taxon>Sordariales</taxon>
        <taxon>Chaetomiaceae</taxon>
        <taxon>Canariomyces</taxon>
    </lineage>
</organism>
<name>A0AAN6QHX4_9PEZI</name>
<feature type="transmembrane region" description="Helical" evidence="2">
    <location>
        <begin position="117"/>
        <end position="135"/>
    </location>
</feature>